<evidence type="ECO:0000259" key="4">
    <source>
        <dbReference type="PROSITE" id="PS50994"/>
    </source>
</evidence>
<keyword evidence="2" id="KW-0175">Coiled coil</keyword>
<dbReference type="PANTHER" id="PTHR46889">
    <property type="entry name" value="TRANSPOSASE INSF FOR INSERTION SEQUENCE IS3B-RELATED"/>
    <property type="match status" value="1"/>
</dbReference>
<dbReference type="Gene3D" id="1.10.10.60">
    <property type="entry name" value="Homeodomain-like"/>
    <property type="match status" value="1"/>
</dbReference>
<sequence length="387" mass="43271">MYLENPAATYASVAKNLGVSSETLRNWVQQHRKKQGESPRYQAPTSENEGLVGSDAVIAEENRKLRAENERLRQERDILRKAAKFFRGRDELVSRFQFVDEYRHEFSVKRLCETLGVSRQGYYQWQGRAPARAAKAASDAAATSRIKAAHEASRGVYGSPRITVELRSAGEAVNRKRVARLMRRARIEGVRLRKRRSAPASEPAGQVVPDRLGRDFTAPESNRRYVGDITYLPLEGGSFLYLATVLDLHSRRLAGWAIADHQRADLVETAPRRAHFVRGSISGAIFHADHGTQYVSAQFAQACKDLGVLQSRAAVGSSADNALAESFNATLKREVLQGRRTFVSALEARFQVESWIGDYNTTRRHSSLGYASPIDYEHQRANLARAA</sequence>
<dbReference type="InterPro" id="IPR048020">
    <property type="entry name" value="Transpos_IS3"/>
</dbReference>
<dbReference type="Pfam" id="PF01527">
    <property type="entry name" value="HTH_Tnp_1"/>
    <property type="match status" value="1"/>
</dbReference>
<comment type="function">
    <text evidence="1">Involved in the transposition of the insertion sequence.</text>
</comment>
<dbReference type="InterPro" id="IPR009057">
    <property type="entry name" value="Homeodomain-like_sf"/>
</dbReference>
<dbReference type="InterPro" id="IPR036397">
    <property type="entry name" value="RNaseH_sf"/>
</dbReference>
<feature type="region of interest" description="Disordered" evidence="3">
    <location>
        <begin position="192"/>
        <end position="213"/>
    </location>
</feature>
<feature type="region of interest" description="Disordered" evidence="3">
    <location>
        <begin position="30"/>
        <end position="49"/>
    </location>
</feature>
<organism evidence="5 6">
    <name type="scientific">Glycomyces luteolus</name>
    <dbReference type="NCBI Taxonomy" id="2670330"/>
    <lineage>
        <taxon>Bacteria</taxon>
        <taxon>Bacillati</taxon>
        <taxon>Actinomycetota</taxon>
        <taxon>Actinomycetes</taxon>
        <taxon>Glycomycetales</taxon>
        <taxon>Glycomycetaceae</taxon>
        <taxon>Glycomyces</taxon>
    </lineage>
</organism>
<dbReference type="GO" id="GO:0006313">
    <property type="term" value="P:DNA transposition"/>
    <property type="evidence" value="ECO:0007669"/>
    <property type="project" value="InterPro"/>
</dbReference>
<feature type="domain" description="Integrase catalytic" evidence="4">
    <location>
        <begin position="215"/>
        <end position="381"/>
    </location>
</feature>
<dbReference type="AlphaFoldDB" id="A0A9X3PFV4"/>
<evidence type="ECO:0000256" key="3">
    <source>
        <dbReference type="SAM" id="MobiDB-lite"/>
    </source>
</evidence>
<dbReference type="PANTHER" id="PTHR46889:SF4">
    <property type="entry name" value="TRANSPOSASE INSO FOR INSERTION SEQUENCE ELEMENT IS911B-RELATED"/>
    <property type="match status" value="1"/>
</dbReference>
<dbReference type="InterPro" id="IPR001584">
    <property type="entry name" value="Integrase_cat-core"/>
</dbReference>
<dbReference type="GO" id="GO:0003677">
    <property type="term" value="F:DNA binding"/>
    <property type="evidence" value="ECO:0007669"/>
    <property type="project" value="InterPro"/>
</dbReference>
<dbReference type="Pfam" id="PF13276">
    <property type="entry name" value="HTH_21"/>
    <property type="match status" value="1"/>
</dbReference>
<dbReference type="InterPro" id="IPR025948">
    <property type="entry name" value="HTH-like_dom"/>
</dbReference>
<dbReference type="Proteomes" id="UP001146067">
    <property type="component" value="Unassembled WGS sequence"/>
</dbReference>
<accession>A0A9X3PFV4</accession>
<dbReference type="Gene3D" id="3.30.420.10">
    <property type="entry name" value="Ribonuclease H-like superfamily/Ribonuclease H"/>
    <property type="match status" value="1"/>
</dbReference>
<keyword evidence="6" id="KW-1185">Reference proteome</keyword>
<reference evidence="5" key="1">
    <citation type="submission" date="2022-12" db="EMBL/GenBank/DDBJ databases">
        <title>Gycomyces niveus sp.nov.,a novel actinomycete isolated from soil in Shouguan.</title>
        <authorList>
            <person name="Yang X."/>
        </authorList>
    </citation>
    <scope>NUCLEOTIDE SEQUENCE</scope>
    <source>
        <strain evidence="5">NEAU-A15</strain>
    </source>
</reference>
<dbReference type="NCBIfam" id="NF033516">
    <property type="entry name" value="transpos_IS3"/>
    <property type="match status" value="1"/>
</dbReference>
<evidence type="ECO:0000313" key="5">
    <source>
        <dbReference type="EMBL" id="MDA1362972.1"/>
    </source>
</evidence>
<dbReference type="EMBL" id="JAPZVP010000033">
    <property type="protein sequence ID" value="MDA1362972.1"/>
    <property type="molecule type" value="Genomic_DNA"/>
</dbReference>
<dbReference type="InterPro" id="IPR002514">
    <property type="entry name" value="Transposase_8"/>
</dbReference>
<evidence type="ECO:0000256" key="1">
    <source>
        <dbReference type="ARBA" id="ARBA00002286"/>
    </source>
</evidence>
<dbReference type="SUPFAM" id="SSF46689">
    <property type="entry name" value="Homeodomain-like"/>
    <property type="match status" value="1"/>
</dbReference>
<dbReference type="SUPFAM" id="SSF53098">
    <property type="entry name" value="Ribonuclease H-like"/>
    <property type="match status" value="1"/>
</dbReference>
<comment type="caution">
    <text evidence="5">The sequence shown here is derived from an EMBL/GenBank/DDBJ whole genome shotgun (WGS) entry which is preliminary data.</text>
</comment>
<dbReference type="Pfam" id="PF13333">
    <property type="entry name" value="rve_2"/>
    <property type="match status" value="1"/>
</dbReference>
<dbReference type="InterPro" id="IPR012337">
    <property type="entry name" value="RNaseH-like_sf"/>
</dbReference>
<evidence type="ECO:0000313" key="6">
    <source>
        <dbReference type="Proteomes" id="UP001146067"/>
    </source>
</evidence>
<dbReference type="PROSITE" id="PS50994">
    <property type="entry name" value="INTEGRASE"/>
    <property type="match status" value="1"/>
</dbReference>
<dbReference type="GO" id="GO:0004803">
    <property type="term" value="F:transposase activity"/>
    <property type="evidence" value="ECO:0007669"/>
    <property type="project" value="InterPro"/>
</dbReference>
<feature type="coiled-coil region" evidence="2">
    <location>
        <begin position="55"/>
        <end position="82"/>
    </location>
</feature>
<name>A0A9X3PFV4_9ACTN</name>
<dbReference type="GO" id="GO:0015074">
    <property type="term" value="P:DNA integration"/>
    <property type="evidence" value="ECO:0007669"/>
    <property type="project" value="InterPro"/>
</dbReference>
<dbReference type="Pfam" id="PF00665">
    <property type="entry name" value="rve"/>
    <property type="match status" value="1"/>
</dbReference>
<dbReference type="InterPro" id="IPR050900">
    <property type="entry name" value="Transposase_IS3/IS150/IS904"/>
</dbReference>
<gene>
    <name evidence="5" type="ORF">O1R50_25390</name>
</gene>
<protein>
    <submittedName>
        <fullName evidence="5">IS3 family transposase</fullName>
    </submittedName>
</protein>
<proteinExistence type="predicted"/>
<evidence type="ECO:0000256" key="2">
    <source>
        <dbReference type="SAM" id="Coils"/>
    </source>
</evidence>